<feature type="transmembrane region" description="Helical" evidence="2">
    <location>
        <begin position="15"/>
        <end position="35"/>
    </location>
</feature>
<name>A0ABY7JG99_9BURK</name>
<dbReference type="EMBL" id="CP098248">
    <property type="protein sequence ID" value="WAV96655.1"/>
    <property type="molecule type" value="Genomic_DNA"/>
</dbReference>
<dbReference type="RefSeq" id="WP_269264133.1">
    <property type="nucleotide sequence ID" value="NZ_CP098248.1"/>
</dbReference>
<evidence type="ECO:0000313" key="4">
    <source>
        <dbReference type="Proteomes" id="UP001164794"/>
    </source>
</evidence>
<evidence type="ECO:0000256" key="2">
    <source>
        <dbReference type="SAM" id="Phobius"/>
    </source>
</evidence>
<keyword evidence="2" id="KW-1133">Transmembrane helix</keyword>
<organism evidence="3 4">
    <name type="scientific">Oxalobacter aliiformigenes</name>
    <dbReference type="NCBI Taxonomy" id="2946593"/>
    <lineage>
        <taxon>Bacteria</taxon>
        <taxon>Pseudomonadati</taxon>
        <taxon>Pseudomonadota</taxon>
        <taxon>Betaproteobacteria</taxon>
        <taxon>Burkholderiales</taxon>
        <taxon>Oxalobacteraceae</taxon>
        <taxon>Oxalobacter</taxon>
    </lineage>
</organism>
<reference evidence="3" key="1">
    <citation type="journal article" date="2022" name="Front. Microbiol.">
        <title>New perspectives on an old grouping: The genomic and phenotypic variability of Oxalobacter formigenes and the implications for calcium oxalate stone prevention.</title>
        <authorList>
            <person name="Chmiel J.A."/>
            <person name="Carr C."/>
            <person name="Stuivenberg G.A."/>
            <person name="Venema R."/>
            <person name="Chanyi R.M."/>
            <person name="Al K.F."/>
            <person name="Giguere D."/>
            <person name="Say H."/>
            <person name="Akouris P.P."/>
            <person name="Dominguez Romero S.A."/>
            <person name="Kwong A."/>
            <person name="Tai V."/>
            <person name="Koval S.F."/>
            <person name="Razvi H."/>
            <person name="Bjazevic J."/>
            <person name="Burton J.P."/>
        </authorList>
    </citation>
    <scope>NUCLEOTIDE SEQUENCE</scope>
    <source>
        <strain evidence="3">HOxNP-1</strain>
    </source>
</reference>
<keyword evidence="4" id="KW-1185">Reference proteome</keyword>
<keyword evidence="2" id="KW-0812">Transmembrane</keyword>
<protein>
    <submittedName>
        <fullName evidence="3">Uncharacterized protein</fullName>
    </submittedName>
</protein>
<feature type="region of interest" description="Disordered" evidence="1">
    <location>
        <begin position="86"/>
        <end position="106"/>
    </location>
</feature>
<feature type="compositionally biased region" description="Basic and acidic residues" evidence="1">
    <location>
        <begin position="97"/>
        <end position="106"/>
    </location>
</feature>
<gene>
    <name evidence="3" type="ORF">NB645_07460</name>
</gene>
<sequence length="106" mass="11697">MIDTLSNLIDLLPQSHAFIGCHFFPLAIAMAIVILKRGGRHIALSIGFTRMLAPQGTALGFFLFGERRCSRAGDGTVLSVAMNGARGSRKQRIHPGYQEKKTKQKW</sequence>
<evidence type="ECO:0000256" key="1">
    <source>
        <dbReference type="SAM" id="MobiDB-lite"/>
    </source>
</evidence>
<proteinExistence type="predicted"/>
<dbReference type="Proteomes" id="UP001164794">
    <property type="component" value="Chromosome"/>
</dbReference>
<evidence type="ECO:0000313" key="3">
    <source>
        <dbReference type="EMBL" id="WAV96655.1"/>
    </source>
</evidence>
<accession>A0ABY7JG99</accession>
<keyword evidence="2" id="KW-0472">Membrane</keyword>